<dbReference type="InterPro" id="IPR001763">
    <property type="entry name" value="Rhodanese-like_dom"/>
</dbReference>
<dbReference type="Pfam" id="PF00581">
    <property type="entry name" value="Rhodanese"/>
    <property type="match status" value="1"/>
</dbReference>
<dbReference type="InterPro" id="IPR050229">
    <property type="entry name" value="GlpE_sulfurtransferase"/>
</dbReference>
<feature type="domain" description="Rhodanese" evidence="1">
    <location>
        <begin position="15"/>
        <end position="103"/>
    </location>
</feature>
<dbReference type="AlphaFoldDB" id="C6RC91"/>
<dbReference type="EMBL" id="ACVP01000037">
    <property type="protein sequence ID" value="EET76367.1"/>
    <property type="molecule type" value="Genomic_DNA"/>
</dbReference>
<dbReference type="PANTHER" id="PTHR43031:SF17">
    <property type="entry name" value="SULFURTRANSFERASE YTWF-RELATED"/>
    <property type="match status" value="1"/>
</dbReference>
<protein>
    <submittedName>
        <fullName evidence="2">Rhodanese-like protein</fullName>
    </submittedName>
</protein>
<name>C6RC91_9CORY</name>
<dbReference type="CDD" id="cd00158">
    <property type="entry name" value="RHOD"/>
    <property type="match status" value="1"/>
</dbReference>
<gene>
    <name evidence="2" type="ORF">CORTU0001_0141</name>
</gene>
<dbReference type="Proteomes" id="UP000004384">
    <property type="component" value="Unassembled WGS sequence"/>
</dbReference>
<dbReference type="Gene3D" id="3.40.250.10">
    <property type="entry name" value="Rhodanese-like domain"/>
    <property type="match status" value="1"/>
</dbReference>
<dbReference type="SUPFAM" id="SSF52821">
    <property type="entry name" value="Rhodanese/Cell cycle control phosphatase"/>
    <property type="match status" value="1"/>
</dbReference>
<dbReference type="PROSITE" id="PS50206">
    <property type="entry name" value="RHODANESE_3"/>
    <property type="match status" value="1"/>
</dbReference>
<organism evidence="2 3">
    <name type="scientific">Corynebacterium tuberculostearicum SK141</name>
    <dbReference type="NCBI Taxonomy" id="553206"/>
    <lineage>
        <taxon>Bacteria</taxon>
        <taxon>Bacillati</taxon>
        <taxon>Actinomycetota</taxon>
        <taxon>Actinomycetes</taxon>
        <taxon>Mycobacteriales</taxon>
        <taxon>Corynebacteriaceae</taxon>
        <taxon>Corynebacterium</taxon>
    </lineage>
</organism>
<sequence length="104" mass="11605">MTRVWGMKNVQPTEVPEGAQLIDVRENDEWAVERAKGATHIPMSEITGRIQEIDPDKDIYVICHAGGRSMQVCQYLEHALGWDTINVDGGTDKWKAAGLPIETD</sequence>
<comment type="caution">
    <text evidence="2">The sequence shown here is derived from an EMBL/GenBank/DDBJ whole genome shotgun (WGS) entry which is preliminary data.</text>
</comment>
<evidence type="ECO:0000313" key="2">
    <source>
        <dbReference type="EMBL" id="EET76367.1"/>
    </source>
</evidence>
<dbReference type="InterPro" id="IPR036873">
    <property type="entry name" value="Rhodanese-like_dom_sf"/>
</dbReference>
<evidence type="ECO:0000313" key="3">
    <source>
        <dbReference type="Proteomes" id="UP000004384"/>
    </source>
</evidence>
<dbReference type="SMART" id="SM00450">
    <property type="entry name" value="RHOD"/>
    <property type="match status" value="1"/>
</dbReference>
<proteinExistence type="predicted"/>
<accession>C6RC91</accession>
<evidence type="ECO:0000259" key="1">
    <source>
        <dbReference type="PROSITE" id="PS50206"/>
    </source>
</evidence>
<reference evidence="2 3" key="1">
    <citation type="submission" date="2009-06" db="EMBL/GenBank/DDBJ databases">
        <authorList>
            <person name="Dodson R."/>
            <person name="Sebastian Y."/>
            <person name="Madupu R."/>
            <person name="Durkin A.S."/>
            <person name="Torralba M."/>
            <person name="Methe B."/>
            <person name="Sutton G.G."/>
            <person name="Strausberg R.L."/>
            <person name="Nelson K.E."/>
        </authorList>
    </citation>
    <scope>NUCLEOTIDE SEQUENCE [LARGE SCALE GENOMIC DNA]</scope>
    <source>
        <strain evidence="2 3">SK141</strain>
    </source>
</reference>
<dbReference type="PANTHER" id="PTHR43031">
    <property type="entry name" value="FAD-DEPENDENT OXIDOREDUCTASE"/>
    <property type="match status" value="1"/>
</dbReference>